<comment type="function">
    <text evidence="5">Involved in the maturation of [NiFe] hydrogenases. Required for nickel insertion into the metal center of the hydrogenase.</text>
</comment>
<keyword evidence="2 5" id="KW-0533">Nickel</keyword>
<evidence type="ECO:0000256" key="1">
    <source>
        <dbReference type="ARBA" id="ARBA00010748"/>
    </source>
</evidence>
<dbReference type="RefSeq" id="WP_067069196.1">
    <property type="nucleotide sequence ID" value="NZ_JYIJ01000014.1"/>
</dbReference>
<dbReference type="GO" id="GO:0016151">
    <property type="term" value="F:nickel cation binding"/>
    <property type="evidence" value="ECO:0007669"/>
    <property type="project" value="UniProtKB-UniRule"/>
</dbReference>
<sequence>MHEVGLCEAILDAVERRAAGRPVRAVKVRVGALHRVVDSAMDSAFAMVATGTVAEHARIDLVVIPVRCRCPECGAQTEAEEMVAVCPRCGATGMELLSGDELLLESITLAPGRHEEGA</sequence>
<keyword evidence="4 5" id="KW-0862">Zinc</keyword>
<keyword evidence="3 5" id="KW-0479">Metal-binding</keyword>
<organism evidence="7 8">
    <name type="scientific">Carbonactinospora thermoautotrophica</name>
    <dbReference type="NCBI Taxonomy" id="1469144"/>
    <lineage>
        <taxon>Bacteria</taxon>
        <taxon>Bacillati</taxon>
        <taxon>Actinomycetota</taxon>
        <taxon>Actinomycetes</taxon>
        <taxon>Kitasatosporales</taxon>
        <taxon>Carbonactinosporaceae</taxon>
        <taxon>Carbonactinospora</taxon>
    </lineage>
</organism>
<dbReference type="EMBL" id="JYIJ01000014">
    <property type="protein sequence ID" value="KWX04814.1"/>
    <property type="molecule type" value="Genomic_DNA"/>
</dbReference>
<protein>
    <recommendedName>
        <fullName evidence="5">Hydrogenase maturation factor HypA</fullName>
    </recommendedName>
</protein>
<name>A0A132N9U2_9ACTN</name>
<accession>A0A132N9U2</accession>
<dbReference type="InterPro" id="IPR000688">
    <property type="entry name" value="HypA/HybF"/>
</dbReference>
<feature type="binding site" evidence="5">
    <location>
        <position position="89"/>
    </location>
    <ligand>
        <name>Zn(2+)</name>
        <dbReference type="ChEBI" id="CHEBI:29105"/>
    </ligand>
</feature>
<evidence type="ECO:0000256" key="4">
    <source>
        <dbReference type="ARBA" id="ARBA00022833"/>
    </source>
</evidence>
<dbReference type="Proteomes" id="UP000070598">
    <property type="component" value="Unassembled WGS sequence"/>
</dbReference>
<dbReference type="Pfam" id="PF01155">
    <property type="entry name" value="HypA"/>
    <property type="match status" value="1"/>
</dbReference>
<dbReference type="GO" id="GO:0051604">
    <property type="term" value="P:protein maturation"/>
    <property type="evidence" value="ECO:0007669"/>
    <property type="project" value="InterPro"/>
</dbReference>
<dbReference type="HAMAP" id="MF_00213">
    <property type="entry name" value="HypA_HybF"/>
    <property type="match status" value="1"/>
</dbReference>
<dbReference type="GO" id="GO:0008270">
    <property type="term" value="F:zinc ion binding"/>
    <property type="evidence" value="ECO:0007669"/>
    <property type="project" value="UniProtKB-UniRule"/>
</dbReference>
<evidence type="ECO:0000256" key="2">
    <source>
        <dbReference type="ARBA" id="ARBA00022596"/>
    </source>
</evidence>
<dbReference type="PANTHER" id="PTHR34535:SF3">
    <property type="entry name" value="HYDROGENASE MATURATION FACTOR HYPA"/>
    <property type="match status" value="1"/>
</dbReference>
<feature type="binding site" evidence="5">
    <location>
        <position position="86"/>
    </location>
    <ligand>
        <name>Zn(2+)</name>
        <dbReference type="ChEBI" id="CHEBI:29105"/>
    </ligand>
</feature>
<proteinExistence type="inferred from homology"/>
<dbReference type="EMBL" id="JYIK01001089">
    <property type="protein sequence ID" value="KWX06770.1"/>
    <property type="molecule type" value="Genomic_DNA"/>
</dbReference>
<evidence type="ECO:0000313" key="9">
    <source>
        <dbReference type="Proteomes" id="UP000070659"/>
    </source>
</evidence>
<evidence type="ECO:0000313" key="8">
    <source>
        <dbReference type="Proteomes" id="UP000070598"/>
    </source>
</evidence>
<evidence type="ECO:0000256" key="3">
    <source>
        <dbReference type="ARBA" id="ARBA00022723"/>
    </source>
</evidence>
<reference evidence="7 9" key="2">
    <citation type="submission" date="2015-02" db="EMBL/GenBank/DDBJ databases">
        <title>Physiological reanalysis, assessment of diazotrophy, and genome sequences of multiple isolates of Streptomyces thermoautotrophicus.</title>
        <authorList>
            <person name="MacKellar D.C."/>
            <person name="Lieber L."/>
            <person name="Norman J."/>
            <person name="Bolger A."/>
            <person name="Tobin C."/>
            <person name="Murray J.W."/>
            <person name="Prell J."/>
        </authorList>
    </citation>
    <scope>NUCLEOTIDE SEQUENCE [LARGE SCALE GENOMIC DNA]</scope>
    <source>
        <strain evidence="7 9">UBT1</strain>
    </source>
</reference>
<comment type="similarity">
    <text evidence="1 5">Belongs to the HypA/HybF family.</text>
</comment>
<dbReference type="Gene3D" id="3.30.2320.80">
    <property type="match status" value="1"/>
</dbReference>
<dbReference type="AlphaFoldDB" id="A0A132N9U2"/>
<dbReference type="InterPro" id="IPR020538">
    <property type="entry name" value="Hydgase_Ni_incorp_HypA/HybF_CS"/>
</dbReference>
<comment type="caution">
    <text evidence="7">The sequence shown here is derived from an EMBL/GenBank/DDBJ whole genome shotgun (WGS) entry which is preliminary data.</text>
</comment>
<dbReference type="Proteomes" id="UP000070659">
    <property type="component" value="Unassembled WGS sequence"/>
</dbReference>
<gene>
    <name evidence="5" type="primary">hypA</name>
    <name evidence="6" type="ORF">TH66_06550</name>
    <name evidence="7" type="ORF">TR74_20990</name>
</gene>
<dbReference type="PATRIC" id="fig|1469144.8.peg.4338"/>
<evidence type="ECO:0000313" key="6">
    <source>
        <dbReference type="EMBL" id="KWX04814.1"/>
    </source>
</evidence>
<feature type="binding site" evidence="5">
    <location>
        <position position="2"/>
    </location>
    <ligand>
        <name>Ni(2+)</name>
        <dbReference type="ChEBI" id="CHEBI:49786"/>
    </ligand>
</feature>
<evidence type="ECO:0000256" key="5">
    <source>
        <dbReference type="HAMAP-Rule" id="MF_00213"/>
    </source>
</evidence>
<feature type="binding site" evidence="5">
    <location>
        <position position="70"/>
    </location>
    <ligand>
        <name>Zn(2+)</name>
        <dbReference type="ChEBI" id="CHEBI:29105"/>
    </ligand>
</feature>
<feature type="binding site" evidence="5">
    <location>
        <position position="73"/>
    </location>
    <ligand>
        <name>Zn(2+)</name>
        <dbReference type="ChEBI" id="CHEBI:29105"/>
    </ligand>
</feature>
<reference evidence="8" key="1">
    <citation type="submission" date="2015-02" db="EMBL/GenBank/DDBJ databases">
        <title>Physiological reanalysis, assessment of diazotrophy, and genome sequences of multiple isolates of Streptomyces thermoautotrophicus.</title>
        <authorList>
            <person name="MacKellar D.C."/>
            <person name="Lieber L."/>
            <person name="Norman J."/>
            <person name="Bolger A."/>
            <person name="Tobin C."/>
            <person name="Murray J.W."/>
            <person name="Friesen M."/>
            <person name="Prell J."/>
        </authorList>
    </citation>
    <scope>NUCLEOTIDE SEQUENCE [LARGE SCALE GENOMIC DNA]</scope>
    <source>
        <strain evidence="8">UBT1</strain>
    </source>
</reference>
<evidence type="ECO:0000313" key="7">
    <source>
        <dbReference type="EMBL" id="KWX06770.1"/>
    </source>
</evidence>
<dbReference type="PROSITE" id="PS01249">
    <property type="entry name" value="HYPA"/>
    <property type="match status" value="1"/>
</dbReference>
<dbReference type="PIRSF" id="PIRSF004761">
    <property type="entry name" value="Hydrgn_mat_HypA"/>
    <property type="match status" value="1"/>
</dbReference>
<dbReference type="PANTHER" id="PTHR34535">
    <property type="entry name" value="HYDROGENASE MATURATION FACTOR HYPA"/>
    <property type="match status" value="1"/>
</dbReference>